<comment type="caution">
    <text evidence="5">The sequence shown here is derived from an EMBL/GenBank/DDBJ whole genome shotgun (WGS) entry which is preliminary data.</text>
</comment>
<dbReference type="SMART" id="SM00408">
    <property type="entry name" value="IGc2"/>
    <property type="match status" value="3"/>
</dbReference>
<dbReference type="InterPro" id="IPR007110">
    <property type="entry name" value="Ig-like_dom"/>
</dbReference>
<dbReference type="PANTHER" id="PTHR11422">
    <property type="entry name" value="T-CELL SURFACE GLYCOPROTEIN CD4"/>
    <property type="match status" value="1"/>
</dbReference>
<dbReference type="InterPro" id="IPR003599">
    <property type="entry name" value="Ig_sub"/>
</dbReference>
<evidence type="ECO:0000256" key="1">
    <source>
        <dbReference type="SAM" id="MobiDB-lite"/>
    </source>
</evidence>
<evidence type="ECO:0000313" key="5">
    <source>
        <dbReference type="EMBL" id="KAG7469356.1"/>
    </source>
</evidence>
<dbReference type="SUPFAM" id="SSF48726">
    <property type="entry name" value="Immunoglobulin"/>
    <property type="match status" value="3"/>
</dbReference>
<dbReference type="AlphaFoldDB" id="A0A9D3T4F5"/>
<keyword evidence="3" id="KW-0732">Signal</keyword>
<reference evidence="5" key="1">
    <citation type="submission" date="2021-01" db="EMBL/GenBank/DDBJ databases">
        <authorList>
            <person name="Zahm M."/>
            <person name="Roques C."/>
            <person name="Cabau C."/>
            <person name="Klopp C."/>
            <person name="Donnadieu C."/>
            <person name="Jouanno E."/>
            <person name="Lampietro C."/>
            <person name="Louis A."/>
            <person name="Herpin A."/>
            <person name="Echchiki A."/>
            <person name="Berthelot C."/>
            <person name="Parey E."/>
            <person name="Roest-Crollius H."/>
            <person name="Braasch I."/>
            <person name="Postlethwait J."/>
            <person name="Bobe J."/>
            <person name="Montfort J."/>
            <person name="Bouchez O."/>
            <person name="Begum T."/>
            <person name="Mejri S."/>
            <person name="Adams A."/>
            <person name="Chen W.-J."/>
            <person name="Guiguen Y."/>
        </authorList>
    </citation>
    <scope>NUCLEOTIDE SEQUENCE</scope>
    <source>
        <strain evidence="5">YG-15Mar2019-1</strain>
        <tissue evidence="5">Brain</tissue>
    </source>
</reference>
<evidence type="ECO:0000313" key="6">
    <source>
        <dbReference type="Proteomes" id="UP001046870"/>
    </source>
</evidence>
<dbReference type="EMBL" id="JAFDVH010000010">
    <property type="protein sequence ID" value="KAG7469356.1"/>
    <property type="molecule type" value="Genomic_DNA"/>
</dbReference>
<dbReference type="InterPro" id="IPR003598">
    <property type="entry name" value="Ig_sub2"/>
</dbReference>
<dbReference type="InterPro" id="IPR013783">
    <property type="entry name" value="Ig-like_fold"/>
</dbReference>
<keyword evidence="2" id="KW-0472">Membrane</keyword>
<dbReference type="InterPro" id="IPR013106">
    <property type="entry name" value="Ig_V-set"/>
</dbReference>
<accession>A0A9D3T4F5</accession>
<evidence type="ECO:0000256" key="3">
    <source>
        <dbReference type="SAM" id="SignalP"/>
    </source>
</evidence>
<feature type="domain" description="Ig-like" evidence="4">
    <location>
        <begin position="2"/>
        <end position="118"/>
    </location>
</feature>
<proteinExistence type="predicted"/>
<dbReference type="OrthoDB" id="6159398at2759"/>
<dbReference type="Proteomes" id="UP001046870">
    <property type="component" value="Chromosome 10"/>
</dbReference>
<feature type="transmembrane region" description="Helical" evidence="2">
    <location>
        <begin position="337"/>
        <end position="361"/>
    </location>
</feature>
<keyword evidence="6" id="KW-1185">Reference proteome</keyword>
<feature type="region of interest" description="Disordered" evidence="1">
    <location>
        <begin position="389"/>
        <end position="413"/>
    </location>
</feature>
<dbReference type="PANTHER" id="PTHR11422:SF6">
    <property type="entry name" value="HEMICENTIN-1 ISOFORM X1"/>
    <property type="match status" value="1"/>
</dbReference>
<feature type="chain" id="PRO_5038416642" description="Ig-like domain-containing protein" evidence="3">
    <location>
        <begin position="26"/>
        <end position="413"/>
    </location>
</feature>
<evidence type="ECO:0000259" key="4">
    <source>
        <dbReference type="PROSITE" id="PS50835"/>
    </source>
</evidence>
<keyword evidence="2" id="KW-0812">Transmembrane</keyword>
<organism evidence="5 6">
    <name type="scientific">Megalops atlanticus</name>
    <name type="common">Tarpon</name>
    <name type="synonym">Clupea gigantea</name>
    <dbReference type="NCBI Taxonomy" id="7932"/>
    <lineage>
        <taxon>Eukaryota</taxon>
        <taxon>Metazoa</taxon>
        <taxon>Chordata</taxon>
        <taxon>Craniata</taxon>
        <taxon>Vertebrata</taxon>
        <taxon>Euteleostomi</taxon>
        <taxon>Actinopterygii</taxon>
        <taxon>Neopterygii</taxon>
        <taxon>Teleostei</taxon>
        <taxon>Elopiformes</taxon>
        <taxon>Megalopidae</taxon>
        <taxon>Megalops</taxon>
    </lineage>
</organism>
<evidence type="ECO:0000256" key="2">
    <source>
        <dbReference type="SAM" id="Phobius"/>
    </source>
</evidence>
<gene>
    <name evidence="5" type="ORF">MATL_G00128190</name>
</gene>
<dbReference type="PROSITE" id="PS50835">
    <property type="entry name" value="IG_LIKE"/>
    <property type="match status" value="2"/>
</dbReference>
<protein>
    <recommendedName>
        <fullName evidence="4">Ig-like domain-containing protein</fullName>
    </recommendedName>
</protein>
<dbReference type="Pfam" id="PF07686">
    <property type="entry name" value="V-set"/>
    <property type="match status" value="2"/>
</dbReference>
<keyword evidence="2" id="KW-1133">Transmembrane helix</keyword>
<dbReference type="SMART" id="SM00409">
    <property type="entry name" value="IG"/>
    <property type="match status" value="3"/>
</dbReference>
<feature type="signal peptide" evidence="3">
    <location>
        <begin position="1"/>
        <end position="25"/>
    </location>
</feature>
<feature type="domain" description="Ig-like" evidence="4">
    <location>
        <begin position="164"/>
        <end position="308"/>
    </location>
</feature>
<feature type="compositionally biased region" description="Polar residues" evidence="1">
    <location>
        <begin position="390"/>
        <end position="405"/>
    </location>
</feature>
<name>A0A9D3T4F5_MEGAT</name>
<dbReference type="Gene3D" id="2.60.40.10">
    <property type="entry name" value="Immunoglobulins"/>
    <property type="match status" value="3"/>
</dbReference>
<dbReference type="InterPro" id="IPR036179">
    <property type="entry name" value="Ig-like_dom_sf"/>
</dbReference>
<sequence>MPNRQTWLWSDFVSLTVLYLGSVRCKEFYVQLGMTANLPCDNLSKVTEVEWMYGAQLIIRGNVKTGNTFREKLPVSSRARLIGGSLQIRNVESADSGHYTCKAKTKNEEHDLYVVTVSSSPSGPFLRSKKVDLRCQIGKSSKIKPKWLRPDETPVSEGDTHTLPSVDFSDEGKWVCQIADKNFSLNIAVLGILPGPNLTVNESDSVVLPCVLSNPVSKYAYQAFQLLEGGWAQISPKSDHLLSLRMEGSELYWNKTGVRKKELQFSSEKLGTNLSLMLKDVKMKHAGQYQCSLKFKDKGTLKFQVSLQVKGQPGGSAVVPGTHGNGSIKGLLFGLNLWLWVAIGVGSLVVISLIATVVCLYQRHKRMKKRRRQKRRSIRQPLTARDYCQCNRSSRGPPNGRQQETSYKKGHQC</sequence>